<feature type="region of interest" description="Disordered" evidence="1">
    <location>
        <begin position="66"/>
        <end position="96"/>
    </location>
</feature>
<feature type="compositionally biased region" description="Basic residues" evidence="1">
    <location>
        <begin position="82"/>
        <end position="96"/>
    </location>
</feature>
<accession>A0A485LPV6</accession>
<evidence type="ECO:0000313" key="4">
    <source>
        <dbReference type="Proteomes" id="UP000332933"/>
    </source>
</evidence>
<sequence>MPRHTVCYDVDVITARVELKDMSKKELEAKIRDLENWNFRLYLDEGREMQRGQQLQILSADFPALDLHDPISTTTPDDGSSNRRRPKRPRRPSSDA</sequence>
<dbReference type="GO" id="GO:0006355">
    <property type="term" value="P:regulation of DNA-templated transcription"/>
    <property type="evidence" value="ECO:0007669"/>
    <property type="project" value="InterPro"/>
</dbReference>
<keyword evidence="4" id="KW-1185">Reference proteome</keyword>
<dbReference type="AlphaFoldDB" id="A0A485LPV6"/>
<evidence type="ECO:0000313" key="2">
    <source>
        <dbReference type="EMBL" id="KAF0683751.1"/>
    </source>
</evidence>
<organism evidence="3 4">
    <name type="scientific">Aphanomyces stellatus</name>
    <dbReference type="NCBI Taxonomy" id="120398"/>
    <lineage>
        <taxon>Eukaryota</taxon>
        <taxon>Sar</taxon>
        <taxon>Stramenopiles</taxon>
        <taxon>Oomycota</taxon>
        <taxon>Saprolegniomycetes</taxon>
        <taxon>Saprolegniales</taxon>
        <taxon>Verrucalvaceae</taxon>
        <taxon>Aphanomyces</taxon>
    </lineage>
</organism>
<dbReference type="InterPro" id="IPR018737">
    <property type="entry name" value="DREAM_LIN52"/>
</dbReference>
<dbReference type="EMBL" id="CAADRA010007400">
    <property type="protein sequence ID" value="VFU00862.1"/>
    <property type="molecule type" value="Genomic_DNA"/>
</dbReference>
<dbReference type="Pfam" id="PF10044">
    <property type="entry name" value="LIN52"/>
    <property type="match status" value="1"/>
</dbReference>
<evidence type="ECO:0000313" key="3">
    <source>
        <dbReference type="EMBL" id="VFU00862.1"/>
    </source>
</evidence>
<gene>
    <name evidence="3" type="primary">Aste57867_24221</name>
    <name evidence="2" type="ORF">As57867_024146</name>
    <name evidence="3" type="ORF">ASTE57867_24221</name>
</gene>
<name>A0A485LPV6_9STRA</name>
<dbReference type="EMBL" id="VJMH01007374">
    <property type="protein sequence ID" value="KAF0683751.1"/>
    <property type="molecule type" value="Genomic_DNA"/>
</dbReference>
<proteinExistence type="predicted"/>
<reference evidence="2" key="2">
    <citation type="submission" date="2019-06" db="EMBL/GenBank/DDBJ databases">
        <title>Genomics analysis of Aphanomyces spp. identifies a new class of oomycete effector associated with host adaptation.</title>
        <authorList>
            <person name="Gaulin E."/>
        </authorList>
    </citation>
    <scope>NUCLEOTIDE SEQUENCE</scope>
    <source>
        <strain evidence="2">CBS 578.67</strain>
    </source>
</reference>
<dbReference type="GO" id="GO:0070176">
    <property type="term" value="C:DRM complex"/>
    <property type="evidence" value="ECO:0007669"/>
    <property type="project" value="InterPro"/>
</dbReference>
<reference evidence="3 4" key="1">
    <citation type="submission" date="2019-03" db="EMBL/GenBank/DDBJ databases">
        <authorList>
            <person name="Gaulin E."/>
            <person name="Dumas B."/>
        </authorList>
    </citation>
    <scope>NUCLEOTIDE SEQUENCE [LARGE SCALE GENOMIC DNA]</scope>
    <source>
        <strain evidence="3">CBS 568.67</strain>
    </source>
</reference>
<dbReference type="OrthoDB" id="65904at2759"/>
<evidence type="ECO:0000256" key="1">
    <source>
        <dbReference type="SAM" id="MobiDB-lite"/>
    </source>
</evidence>
<protein>
    <submittedName>
        <fullName evidence="3">Aste57867_24221 protein</fullName>
    </submittedName>
</protein>
<dbReference type="Proteomes" id="UP000332933">
    <property type="component" value="Unassembled WGS sequence"/>
</dbReference>